<name>A0A0S2DI26_LYSEN</name>
<dbReference type="Proteomes" id="UP000061569">
    <property type="component" value="Chromosome"/>
</dbReference>
<organism evidence="1 2">
    <name type="scientific">Lysobacter enzymogenes</name>
    <dbReference type="NCBI Taxonomy" id="69"/>
    <lineage>
        <taxon>Bacteria</taxon>
        <taxon>Pseudomonadati</taxon>
        <taxon>Pseudomonadota</taxon>
        <taxon>Gammaproteobacteria</taxon>
        <taxon>Lysobacterales</taxon>
        <taxon>Lysobacteraceae</taxon>
        <taxon>Lysobacter</taxon>
    </lineage>
</organism>
<dbReference type="EMBL" id="CP013140">
    <property type="protein sequence ID" value="ALN58188.1"/>
    <property type="molecule type" value="Genomic_DNA"/>
</dbReference>
<reference evidence="1 2" key="1">
    <citation type="submission" date="2015-11" db="EMBL/GenBank/DDBJ databases">
        <title>Genome sequences of Lysobacter enzymogenes strain C3 and Lysobacter antibioticus ATCC 29479.</title>
        <authorList>
            <person name="Kobayashi D.Y."/>
        </authorList>
    </citation>
    <scope>NUCLEOTIDE SEQUENCE [LARGE SCALE GENOMIC DNA]</scope>
    <source>
        <strain evidence="1 2">C3</strain>
    </source>
</reference>
<sequence>MRQIFAFLLFAALSTAALAQAVAFGNKLVSVGDPVGRVFEVAGQPSRTVPVENKFGAREGERLEYFVGNKTVLITVRDGKVTQVQEVF</sequence>
<protein>
    <submittedName>
        <fullName evidence="1">Transcriptional regulatory protein</fullName>
    </submittedName>
</protein>
<gene>
    <name evidence="1" type="ORF">GLE_2840</name>
</gene>
<accession>A0A0S2DI26</accession>
<dbReference type="PATRIC" id="fig|69.6.peg.2798"/>
<dbReference type="OrthoDB" id="6027240at2"/>
<evidence type="ECO:0000313" key="2">
    <source>
        <dbReference type="Proteomes" id="UP000061569"/>
    </source>
</evidence>
<evidence type="ECO:0000313" key="1">
    <source>
        <dbReference type="EMBL" id="ALN58188.1"/>
    </source>
</evidence>
<proteinExistence type="predicted"/>
<dbReference type="KEGG" id="lez:GLE_2840"/>
<dbReference type="AlphaFoldDB" id="A0A0S2DI26"/>